<evidence type="ECO:0000313" key="5">
    <source>
        <dbReference type="EMBL" id="TXD94791.1"/>
    </source>
</evidence>
<dbReference type="InterPro" id="IPR000792">
    <property type="entry name" value="Tscrpt_reg_LuxR_C"/>
</dbReference>
<keyword evidence="6" id="KW-1185">Reference proteome</keyword>
<keyword evidence="1" id="KW-0805">Transcription regulation</keyword>
<gene>
    <name evidence="5" type="ORF">ES724_04770</name>
</gene>
<dbReference type="PRINTS" id="PR00038">
    <property type="entry name" value="HTHLUXR"/>
</dbReference>
<keyword evidence="2" id="KW-0238">DNA-binding</keyword>
<protein>
    <submittedName>
        <fullName evidence="5">Response regulator transcription factor</fullName>
    </submittedName>
</protein>
<evidence type="ECO:0000259" key="4">
    <source>
        <dbReference type="PROSITE" id="PS50043"/>
    </source>
</evidence>
<dbReference type="PANTHER" id="PTHR44688">
    <property type="entry name" value="DNA-BINDING TRANSCRIPTIONAL ACTIVATOR DEVR_DOSR"/>
    <property type="match status" value="1"/>
</dbReference>
<evidence type="ECO:0000256" key="1">
    <source>
        <dbReference type="ARBA" id="ARBA00023015"/>
    </source>
</evidence>
<name>A0A5C6ZXJ0_9FLAO</name>
<dbReference type="EMBL" id="VORY01000003">
    <property type="protein sequence ID" value="TXD94791.1"/>
    <property type="molecule type" value="Genomic_DNA"/>
</dbReference>
<comment type="caution">
    <text evidence="5">The sequence shown here is derived from an EMBL/GenBank/DDBJ whole genome shotgun (WGS) entry which is preliminary data.</text>
</comment>
<dbReference type="InterPro" id="IPR036388">
    <property type="entry name" value="WH-like_DNA-bd_sf"/>
</dbReference>
<dbReference type="GO" id="GO:0006355">
    <property type="term" value="P:regulation of DNA-templated transcription"/>
    <property type="evidence" value="ECO:0007669"/>
    <property type="project" value="InterPro"/>
</dbReference>
<dbReference type="CDD" id="cd06170">
    <property type="entry name" value="LuxR_C_like"/>
    <property type="match status" value="1"/>
</dbReference>
<dbReference type="SMART" id="SM00421">
    <property type="entry name" value="HTH_LUXR"/>
    <property type="match status" value="1"/>
</dbReference>
<organism evidence="5 6">
    <name type="scientific">Gillisia hiemivivida</name>
    <dbReference type="NCBI Taxonomy" id="291190"/>
    <lineage>
        <taxon>Bacteria</taxon>
        <taxon>Pseudomonadati</taxon>
        <taxon>Bacteroidota</taxon>
        <taxon>Flavobacteriia</taxon>
        <taxon>Flavobacteriales</taxon>
        <taxon>Flavobacteriaceae</taxon>
        <taxon>Gillisia</taxon>
    </lineage>
</organism>
<evidence type="ECO:0000313" key="6">
    <source>
        <dbReference type="Proteomes" id="UP000321367"/>
    </source>
</evidence>
<accession>A0A5C6ZXJ0</accession>
<dbReference type="SUPFAM" id="SSF46894">
    <property type="entry name" value="C-terminal effector domain of the bipartite response regulators"/>
    <property type="match status" value="1"/>
</dbReference>
<reference evidence="5 6" key="1">
    <citation type="submission" date="2019-08" db="EMBL/GenBank/DDBJ databases">
        <title>Genome sequence of Gillisia hiemivivida IC154 (type strain).</title>
        <authorList>
            <person name="Bowman J.P."/>
        </authorList>
    </citation>
    <scope>NUCLEOTIDE SEQUENCE [LARGE SCALE GENOMIC DNA]</scope>
    <source>
        <strain evidence="5 6">IC154</strain>
    </source>
</reference>
<keyword evidence="3" id="KW-0804">Transcription</keyword>
<dbReference type="RefSeq" id="WP_146930287.1">
    <property type="nucleotide sequence ID" value="NZ_CBCSHZ010000003.1"/>
</dbReference>
<proteinExistence type="predicted"/>
<dbReference type="Pfam" id="PF00196">
    <property type="entry name" value="GerE"/>
    <property type="match status" value="1"/>
</dbReference>
<dbReference type="Gene3D" id="1.10.10.10">
    <property type="entry name" value="Winged helix-like DNA-binding domain superfamily/Winged helix DNA-binding domain"/>
    <property type="match status" value="1"/>
</dbReference>
<dbReference type="PROSITE" id="PS50043">
    <property type="entry name" value="HTH_LUXR_2"/>
    <property type="match status" value="1"/>
</dbReference>
<dbReference type="AlphaFoldDB" id="A0A5C6ZXJ0"/>
<dbReference type="PANTHER" id="PTHR44688:SF16">
    <property type="entry name" value="DNA-BINDING TRANSCRIPTIONAL ACTIVATOR DEVR_DOSR"/>
    <property type="match status" value="1"/>
</dbReference>
<dbReference type="Proteomes" id="UP000321367">
    <property type="component" value="Unassembled WGS sequence"/>
</dbReference>
<dbReference type="GO" id="GO:0003677">
    <property type="term" value="F:DNA binding"/>
    <property type="evidence" value="ECO:0007669"/>
    <property type="project" value="UniProtKB-KW"/>
</dbReference>
<dbReference type="InterPro" id="IPR016032">
    <property type="entry name" value="Sig_transdc_resp-reg_C-effctor"/>
</dbReference>
<evidence type="ECO:0000256" key="2">
    <source>
        <dbReference type="ARBA" id="ARBA00023125"/>
    </source>
</evidence>
<sequence length="252" mass="29454">MKVYESDLLTIDFEKETDSFVQFWKKSPETYCCLKKEFLVFTDFYKEYKPTNALWVQQNFCLPLNADIYNWIEEHVNIPCVEYGNRKVAFVVGKDVLVHLSIMNSFKEGKSIISPLHFATEKEARTWITETKPNPITNNKITILFEGVDEEGNSIIKIKRPSSDISNTIKSFGALIEENSFIKTNISKFTQLTKREKEILVIFSKGMRHQEVADELFISVQTLRKHWKNIKNKLEIKSLVDVIMYVKAFDME</sequence>
<dbReference type="OrthoDB" id="965844at2"/>
<feature type="domain" description="HTH luxR-type" evidence="4">
    <location>
        <begin position="185"/>
        <end position="250"/>
    </location>
</feature>
<evidence type="ECO:0000256" key="3">
    <source>
        <dbReference type="ARBA" id="ARBA00023163"/>
    </source>
</evidence>